<sequence>MKDIILDRLNKLEDLEQRRLLKQLMTGVFVNLVEYQEEMNKKLEKRVFGELEDQQEKHDVYVTICSKDDWDPIHDFLYPMLPEDTLNKTCDMNGLLTQLKNKEEARLFTLFLQCDYPTIKPLLDTKHVFLGKLTTASKTRSIHVRLEQNRTYMQQIEQLYTVFQKNGIPWKTVNNPYAYKFFDVILTGCDEELDETEEILEITVDLGEWESYKQLDKIPLWNIQRLQLKNSGFPTPAMDRVNFEHVLSLRKTGTEHGYLVDGEEENIRYIKRTHDELTIVSPQEKAGIWDVLKIMQPVESKIGKLEYPLVSNKRIDSFLARYARKQAMIVRAKGEIIRIVHSFEVADMLELVEVDILEAQRGRGHTYEMNPFISDNVRVEQDKKMMRLRFQHRSTLGHTSFILHDLMSFLVSEVQMSFPEYKCEGEWA</sequence>
<dbReference type="HOGENOM" id="CLU_052490_0_0_9"/>
<reference evidence="1 2" key="1">
    <citation type="journal article" date="2011" name="J. Bacteriol.">
        <title>Genome sequence of Brevibacillus laterosporus LMG 15441, a pathogen of invertebrates.</title>
        <authorList>
            <person name="Djukic M."/>
            <person name="Poehlein A."/>
            <person name="Thurmer A."/>
            <person name="Daniel R."/>
        </authorList>
    </citation>
    <scope>NUCLEOTIDE SEQUENCE [LARGE SCALE GENOMIC DNA]</scope>
    <source>
        <strain evidence="1 2">LMG 15441</strain>
    </source>
</reference>
<gene>
    <name evidence="1" type="ORF">BRLA_c011340</name>
</gene>
<dbReference type="AlphaFoldDB" id="A0A075R0S6"/>
<protein>
    <recommendedName>
        <fullName evidence="3">Normocyte-binding protein</fullName>
    </recommendedName>
</protein>
<dbReference type="eggNOG" id="ENOG502Z8RQ">
    <property type="taxonomic scope" value="Bacteria"/>
</dbReference>
<dbReference type="KEGG" id="blr:BRLA_c011340"/>
<dbReference type="EMBL" id="CP007806">
    <property type="protein sequence ID" value="AIG25474.1"/>
    <property type="molecule type" value="Genomic_DNA"/>
</dbReference>
<keyword evidence="2" id="KW-1185">Reference proteome</keyword>
<accession>A0A075R0S6</accession>
<evidence type="ECO:0008006" key="3">
    <source>
        <dbReference type="Google" id="ProtNLM"/>
    </source>
</evidence>
<evidence type="ECO:0000313" key="1">
    <source>
        <dbReference type="EMBL" id="AIG25474.1"/>
    </source>
</evidence>
<evidence type="ECO:0000313" key="2">
    <source>
        <dbReference type="Proteomes" id="UP000005850"/>
    </source>
</evidence>
<dbReference type="RefSeq" id="WP_003334986.1">
    <property type="nucleotide sequence ID" value="NZ_CP007806.1"/>
</dbReference>
<dbReference type="Proteomes" id="UP000005850">
    <property type="component" value="Chromosome"/>
</dbReference>
<proteinExistence type="predicted"/>
<organism evidence="1 2">
    <name type="scientific">Brevibacillus laterosporus LMG 15441</name>
    <dbReference type="NCBI Taxonomy" id="1042163"/>
    <lineage>
        <taxon>Bacteria</taxon>
        <taxon>Bacillati</taxon>
        <taxon>Bacillota</taxon>
        <taxon>Bacilli</taxon>
        <taxon>Bacillales</taxon>
        <taxon>Paenibacillaceae</taxon>
        <taxon>Brevibacillus</taxon>
    </lineage>
</organism>
<name>A0A075R0S6_BRELA</name>
<dbReference type="STRING" id="1042163.BRLA_c011340"/>